<proteinExistence type="predicted"/>
<dbReference type="Pfam" id="PF03428">
    <property type="entry name" value="RP-C"/>
    <property type="match status" value="1"/>
</dbReference>
<dbReference type="InterPro" id="IPR021760">
    <property type="entry name" value="RepC_C"/>
</dbReference>
<reference evidence="4 5" key="1">
    <citation type="journal article" date="2016" name="ISME J.">
        <title>Global occurrence and heterogeneity of the Roseobacter-clade species Ruegeria mobilis.</title>
        <authorList>
            <person name="Sonnenschein E."/>
            <person name="Gram L."/>
        </authorList>
    </citation>
    <scope>NUCLEOTIDE SEQUENCE [LARGE SCALE GENOMIC DNA]</scope>
    <source>
        <strain evidence="4 5">F1926</strain>
        <plasmid evidence="4 5">unnamed2</plasmid>
    </source>
</reference>
<geneLocation type="plasmid" evidence="4 5">
    <name>unnamed2</name>
</geneLocation>
<dbReference type="InterPro" id="IPR036388">
    <property type="entry name" value="WH-like_DNA-bd_sf"/>
</dbReference>
<dbReference type="EMBL" id="CP015232">
    <property type="protein sequence ID" value="ANP43368.1"/>
    <property type="molecule type" value="Genomic_DNA"/>
</dbReference>
<keyword evidence="4" id="KW-0614">Plasmid</keyword>
<feature type="domain" description="Plasmid replication protein C C-terminal" evidence="3">
    <location>
        <begin position="351"/>
        <end position="449"/>
    </location>
</feature>
<dbReference type="InterPro" id="IPR047611">
    <property type="entry name" value="RepABC_RepC"/>
</dbReference>
<accession>A0A1B1AA16</accession>
<evidence type="ECO:0000313" key="4">
    <source>
        <dbReference type="EMBL" id="ANP43368.1"/>
    </source>
</evidence>
<dbReference type="SUPFAM" id="SSF46785">
    <property type="entry name" value="Winged helix' DNA-binding domain"/>
    <property type="match status" value="1"/>
</dbReference>
<dbReference type="InterPro" id="IPR005090">
    <property type="entry name" value="RepC_N"/>
</dbReference>
<dbReference type="Gene3D" id="1.10.10.10">
    <property type="entry name" value="Winged helix-like DNA-binding domain superfamily/Winged helix DNA-binding domain"/>
    <property type="match status" value="1"/>
</dbReference>
<dbReference type="KEGG" id="rmb:K529_021675"/>
<dbReference type="NCBIfam" id="NF040974">
    <property type="entry name" value="RepABC_RepC"/>
    <property type="match status" value="1"/>
</dbReference>
<feature type="region of interest" description="Disordered" evidence="1">
    <location>
        <begin position="267"/>
        <end position="345"/>
    </location>
</feature>
<protein>
    <submittedName>
        <fullName evidence="4">Uncharacterized protein</fullName>
    </submittedName>
</protein>
<gene>
    <name evidence="4" type="ORF">K529_021675</name>
</gene>
<name>A0A1B1AA16_9RHOB</name>
<dbReference type="GeneID" id="28252504"/>
<sequence length="451" mass="49744">MGYHPVTPFGRTVDAVLIKRQNQLQAASERMPAASSQLEPAKPVSKWNVLRDLAVARHHFGLSDRDLSVLQALLSFWSGTELPADRALVIHPSNQTICDRLNGMANSTMRRYLARLVDAGLLLRRDSPNGKRYARRYGGEKVAYGFDLSPLRQRAREIEMAAEDVRAEEFRLKRLRETVSLMRRDLAGLAEFGLSLRPDLALWDRLGDLAALSARALRRKLTLADLAQIEAQLRVALDEARDILDPMEPVDNSTDALIETPQLSTKAAEIEQHHQNSQKDSFESESEVGTQNLAEDSASPQIVQAEKAPQPLTDTPCPTKVTASGYQTTTAPNAAESTSTSAHDKLPNMPLSVTLAACTSIQSYIDHPIRHWHDLVKAAHHIRPMMGISTSAWEEALSVMGPAEAAVVLASMLERFEEIKNPGGYLRHLSAKSANGTFSCGPMVMALLRKH</sequence>
<evidence type="ECO:0000256" key="1">
    <source>
        <dbReference type="SAM" id="MobiDB-lite"/>
    </source>
</evidence>
<organism evidence="4 5">
    <name type="scientific">Tritonibacter mobilis F1926</name>
    <dbReference type="NCBI Taxonomy" id="1265309"/>
    <lineage>
        <taxon>Bacteria</taxon>
        <taxon>Pseudomonadati</taxon>
        <taxon>Pseudomonadota</taxon>
        <taxon>Alphaproteobacteria</taxon>
        <taxon>Rhodobacterales</taxon>
        <taxon>Paracoccaceae</taxon>
        <taxon>Tritonibacter</taxon>
    </lineage>
</organism>
<dbReference type="AlphaFoldDB" id="A0A1B1AA16"/>
<feature type="compositionally biased region" description="Polar residues" evidence="1">
    <location>
        <begin position="321"/>
        <end position="341"/>
    </location>
</feature>
<dbReference type="NCBIfam" id="NF010396">
    <property type="entry name" value="PRK13824.1"/>
    <property type="match status" value="1"/>
</dbReference>
<dbReference type="Pfam" id="PF11800">
    <property type="entry name" value="RP-C_C"/>
    <property type="match status" value="1"/>
</dbReference>
<dbReference type="RefSeq" id="WP_046002218.1">
    <property type="nucleotide sequence ID" value="NZ_CP015232.1"/>
</dbReference>
<feature type="compositionally biased region" description="Polar residues" evidence="1">
    <location>
        <begin position="287"/>
        <end position="302"/>
    </location>
</feature>
<dbReference type="Proteomes" id="UP000013243">
    <property type="component" value="Plasmid unnamed2"/>
</dbReference>
<dbReference type="OrthoDB" id="7488837at2"/>
<evidence type="ECO:0000259" key="3">
    <source>
        <dbReference type="Pfam" id="PF11800"/>
    </source>
</evidence>
<dbReference type="InterPro" id="IPR036390">
    <property type="entry name" value="WH_DNA-bd_sf"/>
</dbReference>
<evidence type="ECO:0000259" key="2">
    <source>
        <dbReference type="Pfam" id="PF03428"/>
    </source>
</evidence>
<evidence type="ECO:0000313" key="5">
    <source>
        <dbReference type="Proteomes" id="UP000013243"/>
    </source>
</evidence>
<feature type="domain" description="Plasmid replication protein C N-terminal" evidence="2">
    <location>
        <begin position="26"/>
        <end position="192"/>
    </location>
</feature>